<protein>
    <submittedName>
        <fullName evidence="2">Uncharacterized protein</fullName>
    </submittedName>
</protein>
<dbReference type="PROSITE" id="PS00626">
    <property type="entry name" value="RCC1_2"/>
    <property type="match status" value="1"/>
</dbReference>
<dbReference type="InterPro" id="IPR000408">
    <property type="entry name" value="Reg_chr_condens"/>
</dbReference>
<name>A0AAV5VUJ3_9BILA</name>
<dbReference type="Pfam" id="PF13540">
    <property type="entry name" value="RCC1_2"/>
    <property type="match status" value="2"/>
</dbReference>
<dbReference type="PRINTS" id="PR00633">
    <property type="entry name" value="RCCNDNSATION"/>
</dbReference>
<feature type="repeat" description="RCC1" evidence="1">
    <location>
        <begin position="176"/>
        <end position="228"/>
    </location>
</feature>
<feature type="repeat" description="RCC1" evidence="1">
    <location>
        <begin position="229"/>
        <end position="278"/>
    </location>
</feature>
<dbReference type="PANTHER" id="PTHR46849:SF1">
    <property type="entry name" value="RCC1 DOMAIN-CONTAINING PROTEIN 1"/>
    <property type="match status" value="1"/>
</dbReference>
<dbReference type="PANTHER" id="PTHR46849">
    <property type="entry name" value="RCC1 DOMAIN-CONTAINING PROTEIN 1"/>
    <property type="match status" value="1"/>
</dbReference>
<evidence type="ECO:0000313" key="3">
    <source>
        <dbReference type="Proteomes" id="UP001432322"/>
    </source>
</evidence>
<dbReference type="Gene3D" id="2.130.10.30">
    <property type="entry name" value="Regulator of chromosome condensation 1/beta-lactamase-inhibitor protein II"/>
    <property type="match status" value="1"/>
</dbReference>
<gene>
    <name evidence="2" type="ORF">PFISCL1PPCAC_13361</name>
</gene>
<dbReference type="PROSITE" id="PS50012">
    <property type="entry name" value="RCC1_3"/>
    <property type="match status" value="2"/>
</dbReference>
<keyword evidence="3" id="KW-1185">Reference proteome</keyword>
<dbReference type="InterPro" id="IPR009091">
    <property type="entry name" value="RCC1/BLIP-II"/>
</dbReference>
<reference evidence="2" key="1">
    <citation type="submission" date="2023-10" db="EMBL/GenBank/DDBJ databases">
        <title>Genome assembly of Pristionchus species.</title>
        <authorList>
            <person name="Yoshida K."/>
            <person name="Sommer R.J."/>
        </authorList>
    </citation>
    <scope>NUCLEOTIDE SEQUENCE</scope>
    <source>
        <strain evidence="2">RS5133</strain>
    </source>
</reference>
<organism evidence="2 3">
    <name type="scientific">Pristionchus fissidentatus</name>
    <dbReference type="NCBI Taxonomy" id="1538716"/>
    <lineage>
        <taxon>Eukaryota</taxon>
        <taxon>Metazoa</taxon>
        <taxon>Ecdysozoa</taxon>
        <taxon>Nematoda</taxon>
        <taxon>Chromadorea</taxon>
        <taxon>Rhabditida</taxon>
        <taxon>Rhabditina</taxon>
        <taxon>Diplogasteromorpha</taxon>
        <taxon>Diplogasteroidea</taxon>
        <taxon>Neodiplogasteridae</taxon>
        <taxon>Pristionchus</taxon>
    </lineage>
</organism>
<dbReference type="SUPFAM" id="SSF50985">
    <property type="entry name" value="RCC1/BLIP-II"/>
    <property type="match status" value="1"/>
</dbReference>
<dbReference type="AlphaFoldDB" id="A0AAV5VUJ3"/>
<evidence type="ECO:0000256" key="1">
    <source>
        <dbReference type="PROSITE-ProRule" id="PRU00235"/>
    </source>
</evidence>
<sequence>MSGSLCFDVSSSIQRPSTLRVTDLIFNTAELVTFETEVLHHAITDRHLFVLTEESILALQLHELRDVPLAASLLTSSPDALVFKPAPTVKVSVENTALAGRQSHDGLPSCDLLIVATHSRVLLADQREKDTTKLYKIFDESSPSSHLVQLQLPEGLGRIKRMKGGADHVLVLTETGRVWAMGTGSHGELGVGSVCSSPIDLLECDLPDDVIIDDIAAGSWHSVAMTTSSDVYVWGWNNEGQLGKEQEDKCVYSPMPLDIDDVMSIDAYECATQIVTEDKRGSLAMIVYGRRLISDEDD</sequence>
<comment type="caution">
    <text evidence="2">The sequence shown here is derived from an EMBL/GenBank/DDBJ whole genome shotgun (WGS) entry which is preliminary data.</text>
</comment>
<proteinExistence type="predicted"/>
<dbReference type="Proteomes" id="UP001432322">
    <property type="component" value="Unassembled WGS sequence"/>
</dbReference>
<evidence type="ECO:0000313" key="2">
    <source>
        <dbReference type="EMBL" id="GMT22064.1"/>
    </source>
</evidence>
<accession>A0AAV5VUJ3</accession>
<dbReference type="EMBL" id="BTSY01000004">
    <property type="protein sequence ID" value="GMT22064.1"/>
    <property type="molecule type" value="Genomic_DNA"/>
</dbReference>
<dbReference type="InterPro" id="IPR052830">
    <property type="entry name" value="RCC1_domain-containing"/>
</dbReference>